<dbReference type="FunFam" id="2.40.10.10:FF:000181">
    <property type="entry name" value="Chymotrypsinogen A"/>
    <property type="match status" value="1"/>
</dbReference>
<dbReference type="Gene3D" id="2.40.10.10">
    <property type="entry name" value="Trypsin-like serine proteases"/>
    <property type="match status" value="2"/>
</dbReference>
<sequence length="190" mass="20804">MYIVNCVICYLVDCIIELYFVSLSEPDTCGQAPLNYRIVGEQSTSAGAWPWQVSLHSPVKSRHFCGGSLVNKEWVTTAAHSLARLTSGLVVYLGKQAQEGVNQNQLTRHVTKIIKLPQYNNITNNNDIALILLSSSVTFTNYIRPVCLAVQGSNFPSGTQCWITGWGDIALGGPMVTKQGRVWIQAGITS</sequence>
<dbReference type="CDD" id="cd00190">
    <property type="entry name" value="Tryp_SPc"/>
    <property type="match status" value="1"/>
</dbReference>
<keyword evidence="2" id="KW-0645">Protease</keyword>
<keyword evidence="6" id="KW-1015">Disulfide bond</keyword>
<dbReference type="InterPro" id="IPR001314">
    <property type="entry name" value="Peptidase_S1A"/>
</dbReference>
<evidence type="ECO:0000256" key="1">
    <source>
        <dbReference type="ARBA" id="ARBA00004239"/>
    </source>
</evidence>
<dbReference type="Proteomes" id="UP001187315">
    <property type="component" value="Unassembled WGS sequence"/>
</dbReference>
<dbReference type="GO" id="GO:0007586">
    <property type="term" value="P:digestion"/>
    <property type="evidence" value="ECO:0007669"/>
    <property type="project" value="UniProtKB-KW"/>
</dbReference>
<evidence type="ECO:0000256" key="6">
    <source>
        <dbReference type="ARBA" id="ARBA00023157"/>
    </source>
</evidence>
<comment type="subcellular location">
    <subcellularLocation>
        <location evidence="1">Secreted</location>
        <location evidence="1">Extracellular space</location>
    </subcellularLocation>
</comment>
<keyword evidence="10" id="KW-1185">Reference proteome</keyword>
<dbReference type="EMBL" id="JAVHJS010000005">
    <property type="protein sequence ID" value="KAK2858315.1"/>
    <property type="molecule type" value="Genomic_DNA"/>
</dbReference>
<evidence type="ECO:0000256" key="7">
    <source>
        <dbReference type="ARBA" id="ARBA00044036"/>
    </source>
</evidence>
<dbReference type="PROSITE" id="PS50240">
    <property type="entry name" value="TRYPSIN_DOM"/>
    <property type="match status" value="1"/>
</dbReference>
<evidence type="ECO:0000313" key="10">
    <source>
        <dbReference type="Proteomes" id="UP001187315"/>
    </source>
</evidence>
<dbReference type="InterPro" id="IPR043504">
    <property type="entry name" value="Peptidase_S1_PA_chymotrypsin"/>
</dbReference>
<dbReference type="AlphaFoldDB" id="A0AA88NFC8"/>
<dbReference type="GO" id="GO:0006508">
    <property type="term" value="P:proteolysis"/>
    <property type="evidence" value="ECO:0007669"/>
    <property type="project" value="UniProtKB-KW"/>
</dbReference>
<dbReference type="GO" id="GO:0005576">
    <property type="term" value="C:extracellular region"/>
    <property type="evidence" value="ECO:0007669"/>
    <property type="project" value="UniProtKB-SubCell"/>
</dbReference>
<evidence type="ECO:0000256" key="4">
    <source>
        <dbReference type="ARBA" id="ARBA00022801"/>
    </source>
</evidence>
<accession>A0AA88NFC8</accession>
<dbReference type="EC" id="3.4.21.1" evidence="7"/>
<keyword evidence="3" id="KW-0222">Digestion</keyword>
<evidence type="ECO:0000256" key="3">
    <source>
        <dbReference type="ARBA" id="ARBA00022757"/>
    </source>
</evidence>
<reference evidence="9" key="1">
    <citation type="submission" date="2023-08" db="EMBL/GenBank/DDBJ databases">
        <title>Pelteobagrus vachellii genome.</title>
        <authorList>
            <person name="Liu H."/>
        </authorList>
    </citation>
    <scope>NUCLEOTIDE SEQUENCE</scope>
    <source>
        <strain evidence="9">PRFRI_2022a</strain>
        <tissue evidence="9">Muscle</tissue>
    </source>
</reference>
<comment type="caution">
    <text evidence="9">The sequence shown here is derived from an EMBL/GenBank/DDBJ whole genome shotgun (WGS) entry which is preliminary data.</text>
</comment>
<proteinExistence type="predicted"/>
<evidence type="ECO:0000256" key="2">
    <source>
        <dbReference type="ARBA" id="ARBA00022670"/>
    </source>
</evidence>
<name>A0AA88NFC8_TACVA</name>
<evidence type="ECO:0000259" key="8">
    <source>
        <dbReference type="PROSITE" id="PS50240"/>
    </source>
</evidence>
<evidence type="ECO:0000313" key="9">
    <source>
        <dbReference type="EMBL" id="KAK2858315.1"/>
    </source>
</evidence>
<protein>
    <recommendedName>
        <fullName evidence="7">chymotrypsin</fullName>
        <ecNumber evidence="7">3.4.21.1</ecNumber>
    </recommendedName>
</protein>
<organism evidence="9 10">
    <name type="scientific">Tachysurus vachellii</name>
    <name type="common">Darkbarbel catfish</name>
    <name type="synonym">Pelteobagrus vachellii</name>
    <dbReference type="NCBI Taxonomy" id="175792"/>
    <lineage>
        <taxon>Eukaryota</taxon>
        <taxon>Metazoa</taxon>
        <taxon>Chordata</taxon>
        <taxon>Craniata</taxon>
        <taxon>Vertebrata</taxon>
        <taxon>Euteleostomi</taxon>
        <taxon>Actinopterygii</taxon>
        <taxon>Neopterygii</taxon>
        <taxon>Teleostei</taxon>
        <taxon>Ostariophysi</taxon>
        <taxon>Siluriformes</taxon>
        <taxon>Bagridae</taxon>
        <taxon>Tachysurus</taxon>
    </lineage>
</organism>
<evidence type="ECO:0000256" key="5">
    <source>
        <dbReference type="ARBA" id="ARBA00022825"/>
    </source>
</evidence>
<dbReference type="PANTHER" id="PTHR24252:SF7">
    <property type="entry name" value="HYALIN"/>
    <property type="match status" value="1"/>
</dbReference>
<dbReference type="SUPFAM" id="SSF50494">
    <property type="entry name" value="Trypsin-like serine proteases"/>
    <property type="match status" value="1"/>
</dbReference>
<dbReference type="InterPro" id="IPR009003">
    <property type="entry name" value="Peptidase_S1_PA"/>
</dbReference>
<dbReference type="PANTHER" id="PTHR24252">
    <property type="entry name" value="ACROSIN-RELATED"/>
    <property type="match status" value="1"/>
</dbReference>
<dbReference type="Pfam" id="PF00089">
    <property type="entry name" value="Trypsin"/>
    <property type="match status" value="1"/>
</dbReference>
<keyword evidence="5" id="KW-0720">Serine protease</keyword>
<dbReference type="GO" id="GO:0004252">
    <property type="term" value="F:serine-type endopeptidase activity"/>
    <property type="evidence" value="ECO:0007669"/>
    <property type="project" value="UniProtKB-EC"/>
</dbReference>
<dbReference type="InterPro" id="IPR001254">
    <property type="entry name" value="Trypsin_dom"/>
</dbReference>
<feature type="domain" description="Peptidase S1" evidence="8">
    <location>
        <begin position="38"/>
        <end position="190"/>
    </location>
</feature>
<keyword evidence="4" id="KW-0378">Hydrolase</keyword>
<gene>
    <name evidence="9" type="ORF">Q7C36_006234</name>
</gene>
<dbReference type="SMART" id="SM00020">
    <property type="entry name" value="Tryp_SPc"/>
    <property type="match status" value="1"/>
</dbReference>
<dbReference type="PRINTS" id="PR00722">
    <property type="entry name" value="CHYMOTRYPSIN"/>
</dbReference>